<dbReference type="eggNOG" id="COG2304">
    <property type="taxonomic scope" value="Bacteria"/>
</dbReference>
<dbReference type="KEGG" id="cco:CCC13826_2158"/>
<name>A7ZFH0_CAMC1</name>
<feature type="region of interest" description="Disordered" evidence="1">
    <location>
        <begin position="287"/>
        <end position="313"/>
    </location>
</feature>
<evidence type="ECO:0000256" key="1">
    <source>
        <dbReference type="SAM" id="MobiDB-lite"/>
    </source>
</evidence>
<reference evidence="3" key="1">
    <citation type="submission" date="2007-10" db="EMBL/GenBank/DDBJ databases">
        <title>Genome sequence of Campylobacter concisus 13826 isolated from human feces.</title>
        <authorList>
            <person name="Fouts D.E."/>
            <person name="Mongodin E.F."/>
            <person name="Puiu D."/>
            <person name="Sebastian Y."/>
            <person name="Miller W.G."/>
            <person name="Mandrell R.E."/>
            <person name="On S."/>
            <person name="Nelson K.E."/>
        </authorList>
    </citation>
    <scope>NUCLEOTIDE SEQUENCE [LARGE SCALE GENOMIC DNA]</scope>
    <source>
        <strain evidence="3">13826</strain>
    </source>
</reference>
<dbReference type="OrthoDB" id="5363680at2"/>
<evidence type="ECO:0000313" key="2">
    <source>
        <dbReference type="EMBL" id="EAT98461.1"/>
    </source>
</evidence>
<evidence type="ECO:0000313" key="3">
    <source>
        <dbReference type="Proteomes" id="UP000001121"/>
    </source>
</evidence>
<gene>
    <name evidence="2" type="ORF">CCC13826_2158</name>
</gene>
<dbReference type="RefSeq" id="WP_012140395.1">
    <property type="nucleotide sequence ID" value="NC_009802.2"/>
</dbReference>
<proteinExistence type="predicted"/>
<sequence>MAKEAGVVKSLSGKAVAVDQNGNERELKVGDIVYMGESVKTSDAADKVTIVANNGKELTVLGSDTLSLNPNTIGAEGLADISALQNAILNGGDLTKLEETAAGGNAAAGGGDGVSLGEARFAEGGHYSNINETYRNLTDTNRAFASYDSPIGGYADGGTGAEPVIIPGAPTVTFISDTDNDGTLGRVEHLADNNANTSKVVITVPNDGTVRAGDILNVTVTDPNGVQTTTNIVITPNIIANGYPLDAPVEKNKTSKVEATITNFQGNESEKGEDSVKVIPEVINPPTVEFTNDGDGNHTLNRSEHANDPDPSKTKVVIKVPNDANPGDKLVIEVTNPDGSKTPLPPVVITPEIIRDGHPIEVPVERDKKTTVDAKIVDKHGDESTTGTNHVTPIEVPEAPTVKFTEDIAGDDGLLTYTENNNDTKQNVTPVLITVPSDAKVGDTLNITITKPDGTTENRAVPIDQNIIDNGYTIPDVPVGSTDGTTNYINANGDVIPNVPNETPKTSKVEAFITDQHGQNSQTASDTTTPDTRPVLIFTEDLNNDTGLGESENKQDGNNRSTTVEITLPKDVAVGDKVVITYTDPVKIFDDPNAKLTKEVILDQDMVDNLKVKTNLPIFPDVNVKATAHVETPTGVQKSPESYEDKIWVVPRNVSIELIEQKSTIEITRNESMGEHKVNVTTARITLPNKIDDGDKLELTVNEHSKPQYKRIFTIHMDEKGMVTKVTEDTDGGKEFPVTATSFHTFTIDVPGFELRHGENTKIHAHVENHTRHARQWDAEANASLEHVKAPVVSFDEAKGSKSMSREKSLSDNDEYSTTVTIKIPKNAVDGDKIEVKITEPQLDGTTKDRTVKFDIHKNGSTFTVTDENGNDVPVADNGFKIAGVGTLTSAKTVVTATIIDTDGIQSASGENSVTVAGIDDAGIYFGEDVDLNTSITRDESSKDGELRQTSLVIKVPNNVVTGDKMTLEVTSDGVTTTKEFTITKDIDPNTNIATITLTGANGETIVADASNKVTIPGVEIKEDKQADAKATFTDSKGFANNEVVNEATLEALHDDMSITFAEDTNFDGILNHGEAISDGDVNSTKATIKLPSNVVDGDILKVSVDGQPEVAYTINKDTSGNITINGLTVVGNKAVEYPLNLTEDHTTTIKATVSDKTGVDKVGTVSDILLDAQGGGAGTALRVLIDEDKDRNGKLSRDEANSDGNINVTSATVTLPSSLNAGENFVITVNGTPTTYKVSTKTGSVLTIEDASGNSVTLQPGNVLKIPNIPISVGNPAKVEFTSANSGSKAAEAELEAIKGNEVKVSFDEDNASRDGGLSRNEAVSDLALKQTTMSVKIPYNVIDGDKVAVVATDTVTGNKIEKTYVISKDASGRIFATDENGVIAEAENNTIKVKNVPMSPGGTTEAKATLTSKDGEVAEDSGQLKLAKLSAAGLNVSYLSDTNDDGKIDRSEADSQTTKVAVTLPGSVITSDSLKVTIDNPDGTQDVKTYSIEKSITGVVTLTDTVTHAQTVLDGSTLVLDNVAIAAGTPSRVTAELSDQTGERVEASDEAQISTNGIRGVWFREDENRDGNLTKYENSIDGNRGTTKLRVYLDDDAKEGDTVELTYTDPFNPGANVTKTAILTADDINRGEIKDGMTVDIDTSVPTHNVTATINLVTPGGVKGKATTTTLSIEHEAENDTVAFNANSERMYGGAGNDTLVFNNTAVVDFGSIADLNKKVDSFENIQLKGNSEIKFDAKDIFAITDDISTVLKIKGDATNKVDINGKWHEDTSVHADAGYKGYTSNDTVNGQTLHIQIEDKIQTDL</sequence>
<dbReference type="EMBL" id="CP000792">
    <property type="protein sequence ID" value="EAT98461.1"/>
    <property type="molecule type" value="Genomic_DNA"/>
</dbReference>
<feature type="compositionally biased region" description="Basic and acidic residues" evidence="1">
    <location>
        <begin position="301"/>
        <end position="313"/>
    </location>
</feature>
<protein>
    <submittedName>
        <fullName evidence="2">Uncharacterized protein</fullName>
    </submittedName>
</protein>
<dbReference type="Proteomes" id="UP000001121">
    <property type="component" value="Chromosome"/>
</dbReference>
<accession>A7ZFH0</accession>
<dbReference type="NCBIfam" id="NF033682">
    <property type="entry name" value="retention_LapA"/>
    <property type="match status" value="1"/>
</dbReference>
<dbReference type="HOGENOM" id="CLU_237904_0_0_7"/>
<dbReference type="STRING" id="360104.CCC13826_2158"/>
<organism evidence="2 3">
    <name type="scientific">Campylobacter concisus (strain 13826)</name>
    <dbReference type="NCBI Taxonomy" id="360104"/>
    <lineage>
        <taxon>Bacteria</taxon>
        <taxon>Pseudomonadati</taxon>
        <taxon>Campylobacterota</taxon>
        <taxon>Epsilonproteobacteria</taxon>
        <taxon>Campylobacterales</taxon>
        <taxon>Campylobacteraceae</taxon>
        <taxon>Campylobacter</taxon>
    </lineage>
</organism>
<dbReference type="InterPro" id="IPR047777">
    <property type="entry name" value="LapA-like_RM"/>
</dbReference>